<dbReference type="EMBL" id="ABWE02002900">
    <property type="status" value="NOT_ANNOTATED_CDS"/>
    <property type="molecule type" value="Genomic_DNA"/>
</dbReference>
<sequence>MVTLVGTRLISAGSHRSIQSTSGYATTLSLQKCRQINTFTLDAGVVDMIRHFAHFRLSATSFRMVRKNEHYWIQPGARVSQVGRTRGCEVLSSVVYGAGPVADETPRFGGRL</sequence>
<dbReference type="VEuPathDB" id="FungiDB:HpaG813810"/>
<dbReference type="AlphaFoldDB" id="M4C3Z2"/>
<reference evidence="1" key="2">
    <citation type="submission" date="2015-06" db="UniProtKB">
        <authorList>
            <consortium name="EnsemblProtists"/>
        </authorList>
    </citation>
    <scope>IDENTIFICATION</scope>
    <source>
        <strain evidence="1">Emoy2</strain>
    </source>
</reference>
<proteinExistence type="predicted"/>
<dbReference type="Proteomes" id="UP000011713">
    <property type="component" value="Unassembled WGS sequence"/>
</dbReference>
<accession>M4C3Z2</accession>
<dbReference type="InParanoid" id="M4C3Z2"/>
<dbReference type="HOGENOM" id="CLU_2150699_0_0_1"/>
<evidence type="ECO:0000313" key="2">
    <source>
        <dbReference type="Proteomes" id="UP000011713"/>
    </source>
</evidence>
<organism evidence="1 2">
    <name type="scientific">Hyaloperonospora arabidopsidis (strain Emoy2)</name>
    <name type="common">Downy mildew agent</name>
    <name type="synonym">Peronospora arabidopsidis</name>
    <dbReference type="NCBI Taxonomy" id="559515"/>
    <lineage>
        <taxon>Eukaryota</taxon>
        <taxon>Sar</taxon>
        <taxon>Stramenopiles</taxon>
        <taxon>Oomycota</taxon>
        <taxon>Peronosporomycetes</taxon>
        <taxon>Peronosporales</taxon>
        <taxon>Peronosporaceae</taxon>
        <taxon>Hyaloperonospora</taxon>
    </lineage>
</organism>
<name>M4C3Z2_HYAAE</name>
<protein>
    <submittedName>
        <fullName evidence="1">Uncharacterized protein</fullName>
    </submittedName>
</protein>
<dbReference type="EnsemblProtists" id="HpaT813810">
    <property type="protein sequence ID" value="HpaP813810"/>
    <property type="gene ID" value="HpaG813810"/>
</dbReference>
<reference evidence="2" key="1">
    <citation type="journal article" date="2010" name="Science">
        <title>Signatures of adaptation to obligate biotrophy in the Hyaloperonospora arabidopsidis genome.</title>
        <authorList>
            <person name="Baxter L."/>
            <person name="Tripathy S."/>
            <person name="Ishaque N."/>
            <person name="Boot N."/>
            <person name="Cabral A."/>
            <person name="Kemen E."/>
            <person name="Thines M."/>
            <person name="Ah-Fong A."/>
            <person name="Anderson R."/>
            <person name="Badejoko W."/>
            <person name="Bittner-Eddy P."/>
            <person name="Boore J.L."/>
            <person name="Chibucos M.C."/>
            <person name="Coates M."/>
            <person name="Dehal P."/>
            <person name="Delehaunty K."/>
            <person name="Dong S."/>
            <person name="Downton P."/>
            <person name="Dumas B."/>
            <person name="Fabro G."/>
            <person name="Fronick C."/>
            <person name="Fuerstenberg S.I."/>
            <person name="Fulton L."/>
            <person name="Gaulin E."/>
            <person name="Govers F."/>
            <person name="Hughes L."/>
            <person name="Humphray S."/>
            <person name="Jiang R.H."/>
            <person name="Judelson H."/>
            <person name="Kamoun S."/>
            <person name="Kyung K."/>
            <person name="Meijer H."/>
            <person name="Minx P."/>
            <person name="Morris P."/>
            <person name="Nelson J."/>
            <person name="Phuntumart V."/>
            <person name="Qutob D."/>
            <person name="Rehmany A."/>
            <person name="Rougon-Cardoso A."/>
            <person name="Ryden P."/>
            <person name="Torto-Alalibo T."/>
            <person name="Studholme D."/>
            <person name="Wang Y."/>
            <person name="Win J."/>
            <person name="Wood J."/>
            <person name="Clifton S.W."/>
            <person name="Rogers J."/>
            <person name="Van den Ackerveken G."/>
            <person name="Jones J.D."/>
            <person name="McDowell J.M."/>
            <person name="Beynon J."/>
            <person name="Tyler B.M."/>
        </authorList>
    </citation>
    <scope>NUCLEOTIDE SEQUENCE [LARGE SCALE GENOMIC DNA]</scope>
    <source>
        <strain evidence="2">Emoy2</strain>
    </source>
</reference>
<keyword evidence="2" id="KW-1185">Reference proteome</keyword>
<evidence type="ECO:0000313" key="1">
    <source>
        <dbReference type="EnsemblProtists" id="HpaP813810"/>
    </source>
</evidence>